<protein>
    <submittedName>
        <fullName evidence="1">Uncharacterized protein</fullName>
    </submittedName>
</protein>
<keyword evidence="2" id="KW-1185">Reference proteome</keyword>
<evidence type="ECO:0000313" key="2">
    <source>
        <dbReference type="Proteomes" id="UP001352852"/>
    </source>
</evidence>
<evidence type="ECO:0000313" key="1">
    <source>
        <dbReference type="EMBL" id="MED6269673.1"/>
    </source>
</evidence>
<reference evidence="1 2" key="1">
    <citation type="submission" date="2021-06" db="EMBL/GenBank/DDBJ databases">
        <authorList>
            <person name="Palmer J.M."/>
        </authorList>
    </citation>
    <scope>NUCLEOTIDE SEQUENCE [LARGE SCALE GENOMIC DNA]</scope>
    <source>
        <strain evidence="1 2">CL_MEX2019</strain>
        <tissue evidence="1">Muscle</tissue>
    </source>
</reference>
<dbReference type="EMBL" id="JAHUTJ010016473">
    <property type="protein sequence ID" value="MED6269673.1"/>
    <property type="molecule type" value="Genomic_DNA"/>
</dbReference>
<proteinExistence type="predicted"/>
<accession>A0ABU7D3D5</accession>
<gene>
    <name evidence="1" type="ORF">CHARACLAT_002031</name>
</gene>
<comment type="caution">
    <text evidence="1">The sequence shown here is derived from an EMBL/GenBank/DDBJ whole genome shotgun (WGS) entry which is preliminary data.</text>
</comment>
<sequence>MSHTQAGSWDLTLISSQFLQHHRLTKQLCERWSRSSPHFLPVTQTCKGILLSSSSDFLKAFQSFSLAVFLCVSVQYLTMTAWSAICEETDPVSELNLVQ</sequence>
<name>A0ABU7D3D5_9TELE</name>
<dbReference type="Proteomes" id="UP001352852">
    <property type="component" value="Unassembled WGS sequence"/>
</dbReference>
<organism evidence="1 2">
    <name type="scientific">Characodon lateralis</name>
    <dbReference type="NCBI Taxonomy" id="208331"/>
    <lineage>
        <taxon>Eukaryota</taxon>
        <taxon>Metazoa</taxon>
        <taxon>Chordata</taxon>
        <taxon>Craniata</taxon>
        <taxon>Vertebrata</taxon>
        <taxon>Euteleostomi</taxon>
        <taxon>Actinopterygii</taxon>
        <taxon>Neopterygii</taxon>
        <taxon>Teleostei</taxon>
        <taxon>Neoteleostei</taxon>
        <taxon>Acanthomorphata</taxon>
        <taxon>Ovalentaria</taxon>
        <taxon>Atherinomorphae</taxon>
        <taxon>Cyprinodontiformes</taxon>
        <taxon>Goodeidae</taxon>
        <taxon>Characodon</taxon>
    </lineage>
</organism>